<feature type="compositionally biased region" description="Acidic residues" evidence="1">
    <location>
        <begin position="81"/>
        <end position="98"/>
    </location>
</feature>
<reference evidence="3 4" key="1">
    <citation type="submission" date="2024-07" db="EMBL/GenBank/DDBJ databases">
        <title>Enhanced genomic and transcriptomic resources for Trichinella pseudospiralis and T. spiralis underpin the discovery of pronounced molecular differences between stages and species.</title>
        <authorList>
            <person name="Pasi K.K."/>
            <person name="La Rosa G."/>
            <person name="Gomez-Morales M.A."/>
            <person name="Tosini F."/>
            <person name="Sumanam S."/>
            <person name="Young N.D."/>
            <person name="Chang B.C."/>
            <person name="Robin G.B."/>
        </authorList>
    </citation>
    <scope>NUCLEOTIDE SEQUENCE [LARGE SCALE GENOMIC DNA]</scope>
    <source>
        <strain evidence="3">ISS534</strain>
    </source>
</reference>
<dbReference type="Proteomes" id="UP001558632">
    <property type="component" value="Unassembled WGS sequence"/>
</dbReference>
<keyword evidence="4" id="KW-1185">Reference proteome</keyword>
<keyword evidence="3" id="KW-0808">Transferase</keyword>
<keyword evidence="3" id="KW-0418">Kinase</keyword>
<dbReference type="GO" id="GO:0016301">
    <property type="term" value="F:kinase activity"/>
    <property type="evidence" value="ECO:0007669"/>
    <property type="project" value="UniProtKB-KW"/>
</dbReference>
<feature type="chain" id="PRO_5045090820" evidence="2">
    <location>
        <begin position="26"/>
        <end position="98"/>
    </location>
</feature>
<protein>
    <submittedName>
        <fullName evidence="3">Inactive tyrosine-protein kinase</fullName>
    </submittedName>
</protein>
<evidence type="ECO:0000256" key="1">
    <source>
        <dbReference type="SAM" id="MobiDB-lite"/>
    </source>
</evidence>
<feature type="region of interest" description="Disordered" evidence="1">
    <location>
        <begin position="72"/>
        <end position="98"/>
    </location>
</feature>
<organism evidence="3 4">
    <name type="scientific">Trichinella spiralis</name>
    <name type="common">Trichina worm</name>
    <dbReference type="NCBI Taxonomy" id="6334"/>
    <lineage>
        <taxon>Eukaryota</taxon>
        <taxon>Metazoa</taxon>
        <taxon>Ecdysozoa</taxon>
        <taxon>Nematoda</taxon>
        <taxon>Enoplea</taxon>
        <taxon>Dorylaimia</taxon>
        <taxon>Trichinellida</taxon>
        <taxon>Trichinellidae</taxon>
        <taxon>Trichinella</taxon>
    </lineage>
</organism>
<comment type="caution">
    <text evidence="3">The sequence shown here is derived from an EMBL/GenBank/DDBJ whole genome shotgun (WGS) entry which is preliminary data.</text>
</comment>
<gene>
    <name evidence="3" type="ORF">TSPI_06611</name>
</gene>
<feature type="signal peptide" evidence="2">
    <location>
        <begin position="1"/>
        <end position="25"/>
    </location>
</feature>
<sequence length="98" mass="11197">MRFFTLISLLCSVIFVFNEIGSVSAMEETVHLVETNLDDMYEHGEGFEELSGEQKFEDELSAISFKLKKDPDFQQSSLSVEESESESDEMESEEITLK</sequence>
<keyword evidence="2" id="KW-0732">Signal</keyword>
<proteinExistence type="predicted"/>
<evidence type="ECO:0000313" key="3">
    <source>
        <dbReference type="EMBL" id="KAL1246411.1"/>
    </source>
</evidence>
<dbReference type="EMBL" id="JBEUSY010000004">
    <property type="protein sequence ID" value="KAL1246411.1"/>
    <property type="molecule type" value="Genomic_DNA"/>
</dbReference>
<accession>A0ABR3L0H6</accession>
<evidence type="ECO:0000313" key="4">
    <source>
        <dbReference type="Proteomes" id="UP001558632"/>
    </source>
</evidence>
<name>A0ABR3L0H6_TRISP</name>
<evidence type="ECO:0000256" key="2">
    <source>
        <dbReference type="SAM" id="SignalP"/>
    </source>
</evidence>